<gene>
    <name evidence="1" type="ORF">ACAOBT_LOCUS3290</name>
</gene>
<organism evidence="1 2">
    <name type="scientific">Acanthoscelides obtectus</name>
    <name type="common">Bean weevil</name>
    <name type="synonym">Bruchus obtectus</name>
    <dbReference type="NCBI Taxonomy" id="200917"/>
    <lineage>
        <taxon>Eukaryota</taxon>
        <taxon>Metazoa</taxon>
        <taxon>Ecdysozoa</taxon>
        <taxon>Arthropoda</taxon>
        <taxon>Hexapoda</taxon>
        <taxon>Insecta</taxon>
        <taxon>Pterygota</taxon>
        <taxon>Neoptera</taxon>
        <taxon>Endopterygota</taxon>
        <taxon>Coleoptera</taxon>
        <taxon>Polyphaga</taxon>
        <taxon>Cucujiformia</taxon>
        <taxon>Chrysomeloidea</taxon>
        <taxon>Chrysomelidae</taxon>
        <taxon>Bruchinae</taxon>
        <taxon>Bruchini</taxon>
        <taxon>Acanthoscelides</taxon>
    </lineage>
</organism>
<feature type="non-terminal residue" evidence="1">
    <location>
        <position position="1"/>
    </location>
</feature>
<sequence>TIKPPNLPWVILEIKSETTQQLLVISRF</sequence>
<keyword evidence="2" id="KW-1185">Reference proteome</keyword>
<dbReference type="EMBL" id="CAKOFQ010006683">
    <property type="protein sequence ID" value="CAH1959652.1"/>
    <property type="molecule type" value="Genomic_DNA"/>
</dbReference>
<evidence type="ECO:0000313" key="2">
    <source>
        <dbReference type="Proteomes" id="UP001152888"/>
    </source>
</evidence>
<dbReference type="Proteomes" id="UP001152888">
    <property type="component" value="Unassembled WGS sequence"/>
</dbReference>
<protein>
    <submittedName>
        <fullName evidence="1">Uncharacterized protein</fullName>
    </submittedName>
</protein>
<reference evidence="1" key="1">
    <citation type="submission" date="2022-03" db="EMBL/GenBank/DDBJ databases">
        <authorList>
            <person name="Sayadi A."/>
        </authorList>
    </citation>
    <scope>NUCLEOTIDE SEQUENCE</scope>
</reference>
<dbReference type="AlphaFoldDB" id="A0A9P0JRA6"/>
<evidence type="ECO:0000313" key="1">
    <source>
        <dbReference type="EMBL" id="CAH1959652.1"/>
    </source>
</evidence>
<accession>A0A9P0JRA6</accession>
<comment type="caution">
    <text evidence="1">The sequence shown here is derived from an EMBL/GenBank/DDBJ whole genome shotgun (WGS) entry which is preliminary data.</text>
</comment>
<proteinExistence type="predicted"/>
<name>A0A9P0JRA6_ACAOB</name>